<name>B8HKM6_CYAP4</name>
<sequence length="52" mass="5690">MPEMIEQARKVSLVVVGAVSFVVGLVLVPVPLIPGWPLLLFSGYCFNEAFKQ</sequence>
<dbReference type="EMBL" id="CP001344">
    <property type="protein sequence ID" value="ACL46870.1"/>
    <property type="molecule type" value="Genomic_DNA"/>
</dbReference>
<reference evidence="2" key="1">
    <citation type="submission" date="2009-01" db="EMBL/GenBank/DDBJ databases">
        <title>Complete sequence of chromosome Cyanothece sp. PCC 7425.</title>
        <authorList>
            <consortium name="US DOE Joint Genome Institute"/>
            <person name="Lucas S."/>
            <person name="Copeland A."/>
            <person name="Lapidus A."/>
            <person name="Glavina del Rio T."/>
            <person name="Dalin E."/>
            <person name="Tice H."/>
            <person name="Bruce D."/>
            <person name="Goodwin L."/>
            <person name="Pitluck S."/>
            <person name="Sims D."/>
            <person name="Meineke L."/>
            <person name="Brettin T."/>
            <person name="Detter J.C."/>
            <person name="Han C."/>
            <person name="Larimer F."/>
            <person name="Land M."/>
            <person name="Hauser L."/>
            <person name="Kyrpides N."/>
            <person name="Ovchinnikova G."/>
            <person name="Liberton M."/>
            <person name="Stoeckel J."/>
            <person name="Banerjee A."/>
            <person name="Singh A."/>
            <person name="Page L."/>
            <person name="Sato H."/>
            <person name="Zhao L."/>
            <person name="Sherman L."/>
            <person name="Pakrasi H."/>
            <person name="Richardson P."/>
        </authorList>
    </citation>
    <scope>NUCLEOTIDE SEQUENCE</scope>
    <source>
        <strain evidence="2">PCC 7425</strain>
    </source>
</reference>
<keyword evidence="1" id="KW-0472">Membrane</keyword>
<keyword evidence="1" id="KW-1133">Transmembrane helix</keyword>
<evidence type="ECO:0000313" key="2">
    <source>
        <dbReference type="EMBL" id="ACL46870.1"/>
    </source>
</evidence>
<dbReference type="STRING" id="395961.Cyan7425_4562"/>
<gene>
    <name evidence="2" type="ordered locus">Cyan7425_4562</name>
</gene>
<keyword evidence="1" id="KW-0812">Transmembrane</keyword>
<evidence type="ECO:0000256" key="1">
    <source>
        <dbReference type="SAM" id="Phobius"/>
    </source>
</evidence>
<feature type="transmembrane region" description="Helical" evidence="1">
    <location>
        <begin position="12"/>
        <end position="33"/>
    </location>
</feature>
<proteinExistence type="predicted"/>
<accession>B8HKM6</accession>
<dbReference type="KEGG" id="cyn:Cyan7425_4562"/>
<protein>
    <submittedName>
        <fullName evidence="2">Uncharacterized protein</fullName>
    </submittedName>
</protein>
<dbReference type="HOGENOM" id="CLU_3079000_0_0_3"/>
<dbReference type="AlphaFoldDB" id="B8HKM6"/>
<organism evidence="2">
    <name type="scientific">Cyanothece sp. (strain PCC 7425 / ATCC 29141)</name>
    <dbReference type="NCBI Taxonomy" id="395961"/>
    <lineage>
        <taxon>Bacteria</taxon>
        <taxon>Bacillati</taxon>
        <taxon>Cyanobacteriota</taxon>
        <taxon>Cyanophyceae</taxon>
        <taxon>Gomontiellales</taxon>
        <taxon>Cyanothecaceae</taxon>
        <taxon>Cyanothece</taxon>
    </lineage>
</organism>